<dbReference type="EMBL" id="LAZR01012767">
    <property type="protein sequence ID" value="KKM25193.1"/>
    <property type="molecule type" value="Genomic_DNA"/>
</dbReference>
<dbReference type="AlphaFoldDB" id="A0A0F9KSU1"/>
<organism evidence="1">
    <name type="scientific">marine sediment metagenome</name>
    <dbReference type="NCBI Taxonomy" id="412755"/>
    <lineage>
        <taxon>unclassified sequences</taxon>
        <taxon>metagenomes</taxon>
        <taxon>ecological metagenomes</taxon>
    </lineage>
</organism>
<accession>A0A0F9KSU1</accession>
<protein>
    <submittedName>
        <fullName evidence="1">Uncharacterized protein</fullName>
    </submittedName>
</protein>
<proteinExistence type="predicted"/>
<evidence type="ECO:0000313" key="1">
    <source>
        <dbReference type="EMBL" id="KKM25193.1"/>
    </source>
</evidence>
<gene>
    <name evidence="1" type="ORF">LCGC14_1597450</name>
</gene>
<name>A0A0F9KSU1_9ZZZZ</name>
<reference evidence="1" key="1">
    <citation type="journal article" date="2015" name="Nature">
        <title>Complex archaea that bridge the gap between prokaryotes and eukaryotes.</title>
        <authorList>
            <person name="Spang A."/>
            <person name="Saw J.H."/>
            <person name="Jorgensen S.L."/>
            <person name="Zaremba-Niedzwiedzka K."/>
            <person name="Martijn J."/>
            <person name="Lind A.E."/>
            <person name="van Eijk R."/>
            <person name="Schleper C."/>
            <person name="Guy L."/>
            <person name="Ettema T.J."/>
        </authorList>
    </citation>
    <scope>NUCLEOTIDE SEQUENCE</scope>
</reference>
<sequence length="193" mass="20430">MKDIIGNDPTGKQELLDNIEIVDGFHDVPSQDSVDNAQMRDVIGNKTDTHDGDSLKAFAHTANEHFHSAVFLKPNLAGAVTLTSDAGVWAAMNATKTEIIPVGGVTSIFDLHFMDISDISANGGYQIELYKGGIGAEISIGNFGTGRNAVQSQEGSRPIITEMLPANTRVSAALSSSNAGANTLTIKLEGHMY</sequence>
<comment type="caution">
    <text evidence="1">The sequence shown here is derived from an EMBL/GenBank/DDBJ whole genome shotgun (WGS) entry which is preliminary data.</text>
</comment>